<evidence type="ECO:0000259" key="5">
    <source>
        <dbReference type="PROSITE" id="PS50110"/>
    </source>
</evidence>
<evidence type="ECO:0000256" key="3">
    <source>
        <dbReference type="PROSITE-ProRule" id="PRU00169"/>
    </source>
</evidence>
<keyword evidence="2 6" id="KW-0238">DNA-binding</keyword>
<dbReference type="PRINTS" id="PR00038">
    <property type="entry name" value="HTHLUXR"/>
</dbReference>
<dbReference type="GO" id="GO:0000160">
    <property type="term" value="P:phosphorelay signal transduction system"/>
    <property type="evidence" value="ECO:0007669"/>
    <property type="project" value="InterPro"/>
</dbReference>
<dbReference type="SUPFAM" id="SSF52172">
    <property type="entry name" value="CheY-like"/>
    <property type="match status" value="1"/>
</dbReference>
<feature type="modified residue" description="4-aspartylphosphate" evidence="3">
    <location>
        <position position="54"/>
    </location>
</feature>
<accession>A0A1F5YDA3</accession>
<sequence length="210" mass="23478">MIKLLIADDHPIVRRGLMDILAESSNITVIDEASEGKEVLEKVRTKVYDVVVLDIDMPGLSGMDILKILKAEKPGLPVLILSRYPEEQFAVRVIKAGADGFLTKGRPPEELINAIIKVARGGQYISPSLAEKLAMYLKETSEKRPHEMLSNREFQVMLNLGRGKTVQQMAAEMSLSVTTISTYRSRVLKKMKMDNNAQIIYYVINEGLSD</sequence>
<dbReference type="SMART" id="SM00448">
    <property type="entry name" value="REC"/>
    <property type="match status" value="1"/>
</dbReference>
<dbReference type="SMART" id="SM00421">
    <property type="entry name" value="HTH_LUXR"/>
    <property type="match status" value="1"/>
</dbReference>
<dbReference type="InterPro" id="IPR016032">
    <property type="entry name" value="Sig_transdc_resp-reg_C-effctor"/>
</dbReference>
<comment type="caution">
    <text evidence="6">The sequence shown here is derived from an EMBL/GenBank/DDBJ whole genome shotgun (WGS) entry which is preliminary data.</text>
</comment>
<dbReference type="InterPro" id="IPR058245">
    <property type="entry name" value="NreC/VraR/RcsB-like_REC"/>
</dbReference>
<feature type="domain" description="Response regulatory" evidence="5">
    <location>
        <begin position="3"/>
        <end position="119"/>
    </location>
</feature>
<dbReference type="Proteomes" id="UP000176992">
    <property type="component" value="Unassembled WGS sequence"/>
</dbReference>
<dbReference type="Pfam" id="PF00196">
    <property type="entry name" value="GerE"/>
    <property type="match status" value="1"/>
</dbReference>
<evidence type="ECO:0000313" key="7">
    <source>
        <dbReference type="Proteomes" id="UP000176992"/>
    </source>
</evidence>
<dbReference type="InterPro" id="IPR039420">
    <property type="entry name" value="WalR-like"/>
</dbReference>
<dbReference type="CDD" id="cd17535">
    <property type="entry name" value="REC_NarL-like"/>
    <property type="match status" value="1"/>
</dbReference>
<dbReference type="SUPFAM" id="SSF46894">
    <property type="entry name" value="C-terminal effector domain of the bipartite response regulators"/>
    <property type="match status" value="1"/>
</dbReference>
<reference evidence="6 7" key="1">
    <citation type="journal article" date="2016" name="Nat. Commun.">
        <title>Thousands of microbial genomes shed light on interconnected biogeochemical processes in an aquifer system.</title>
        <authorList>
            <person name="Anantharaman K."/>
            <person name="Brown C.T."/>
            <person name="Hug L.A."/>
            <person name="Sharon I."/>
            <person name="Castelle C.J."/>
            <person name="Probst A.J."/>
            <person name="Thomas B.C."/>
            <person name="Singh A."/>
            <person name="Wilkins M.J."/>
            <person name="Karaoz U."/>
            <person name="Brodie E.L."/>
            <person name="Williams K.H."/>
            <person name="Hubbard S.S."/>
            <person name="Banfield J.F."/>
        </authorList>
    </citation>
    <scope>NUCLEOTIDE SEQUENCE [LARGE SCALE GENOMIC DNA]</scope>
</reference>
<evidence type="ECO:0000256" key="2">
    <source>
        <dbReference type="ARBA" id="ARBA00023125"/>
    </source>
</evidence>
<dbReference type="EMBL" id="MFIV01000192">
    <property type="protein sequence ID" value="OGF97956.1"/>
    <property type="molecule type" value="Genomic_DNA"/>
</dbReference>
<proteinExistence type="predicted"/>
<evidence type="ECO:0000313" key="6">
    <source>
        <dbReference type="EMBL" id="OGF97956.1"/>
    </source>
</evidence>
<dbReference type="AlphaFoldDB" id="A0A1F5YDA3"/>
<dbReference type="Pfam" id="PF00072">
    <property type="entry name" value="Response_reg"/>
    <property type="match status" value="1"/>
</dbReference>
<protein>
    <submittedName>
        <fullName evidence="6">DNA-binding response regulator</fullName>
    </submittedName>
</protein>
<dbReference type="PROSITE" id="PS50043">
    <property type="entry name" value="HTH_LUXR_2"/>
    <property type="match status" value="1"/>
</dbReference>
<dbReference type="GO" id="GO:0006355">
    <property type="term" value="P:regulation of DNA-templated transcription"/>
    <property type="evidence" value="ECO:0007669"/>
    <property type="project" value="InterPro"/>
</dbReference>
<organism evidence="6 7">
    <name type="scientific">Candidatus Glassbacteria bacterium GWA2_58_10</name>
    <dbReference type="NCBI Taxonomy" id="1817865"/>
    <lineage>
        <taxon>Bacteria</taxon>
        <taxon>Candidatus Glassiibacteriota</taxon>
    </lineage>
</organism>
<dbReference type="GO" id="GO:0003677">
    <property type="term" value="F:DNA binding"/>
    <property type="evidence" value="ECO:0007669"/>
    <property type="project" value="UniProtKB-KW"/>
</dbReference>
<evidence type="ECO:0000259" key="4">
    <source>
        <dbReference type="PROSITE" id="PS50043"/>
    </source>
</evidence>
<dbReference type="CDD" id="cd06170">
    <property type="entry name" value="LuxR_C_like"/>
    <property type="match status" value="1"/>
</dbReference>
<keyword evidence="1 3" id="KW-0597">Phosphoprotein</keyword>
<dbReference type="Gene3D" id="3.40.50.2300">
    <property type="match status" value="1"/>
</dbReference>
<dbReference type="InterPro" id="IPR001789">
    <property type="entry name" value="Sig_transdc_resp-reg_receiver"/>
</dbReference>
<evidence type="ECO:0000256" key="1">
    <source>
        <dbReference type="ARBA" id="ARBA00022553"/>
    </source>
</evidence>
<name>A0A1F5YDA3_9BACT</name>
<dbReference type="InterPro" id="IPR000792">
    <property type="entry name" value="Tscrpt_reg_LuxR_C"/>
</dbReference>
<dbReference type="PANTHER" id="PTHR43214">
    <property type="entry name" value="TWO-COMPONENT RESPONSE REGULATOR"/>
    <property type="match status" value="1"/>
</dbReference>
<gene>
    <name evidence="6" type="ORF">A2Z86_07335</name>
</gene>
<dbReference type="PROSITE" id="PS50110">
    <property type="entry name" value="RESPONSE_REGULATORY"/>
    <property type="match status" value="1"/>
</dbReference>
<feature type="domain" description="HTH luxR-type" evidence="4">
    <location>
        <begin position="142"/>
        <end position="207"/>
    </location>
</feature>
<dbReference type="InterPro" id="IPR011006">
    <property type="entry name" value="CheY-like_superfamily"/>
</dbReference>